<accession>A0ABU3TNX3</accession>
<evidence type="ECO:0000313" key="1">
    <source>
        <dbReference type="EMBL" id="MDU0807557.1"/>
    </source>
</evidence>
<dbReference type="Proteomes" id="UP001249959">
    <property type="component" value="Unassembled WGS sequence"/>
</dbReference>
<name>A0ABU3TNX3_9BACT</name>
<dbReference type="EMBL" id="JAVNWW010000001">
    <property type="protein sequence ID" value="MDU0807557.1"/>
    <property type="molecule type" value="Genomic_DNA"/>
</dbReference>
<dbReference type="SUPFAM" id="SSF46785">
    <property type="entry name" value="Winged helix' DNA-binding domain"/>
    <property type="match status" value="1"/>
</dbReference>
<organism evidence="1 2">
    <name type="scientific">Aquirufa regiilacus</name>
    <dbReference type="NCBI Taxonomy" id="3024868"/>
    <lineage>
        <taxon>Bacteria</taxon>
        <taxon>Pseudomonadati</taxon>
        <taxon>Bacteroidota</taxon>
        <taxon>Cytophagia</taxon>
        <taxon>Cytophagales</taxon>
        <taxon>Flectobacillaceae</taxon>
        <taxon>Aquirufa</taxon>
    </lineage>
</organism>
<gene>
    <name evidence="1" type="ORF">PQG45_00755</name>
</gene>
<sequence>MGEAVSGEGILVLDSLFSGKIRVALLTKLLLNPVSKVYLRGLERDLGVSSNTVRLELNKLQEMHLIQVQEEEANAKVKHYVVNQAHPMFQTLRGIILQFVGLDQIVDQIIMKLGNVDQVYLTGELAEGRNSPFVDLVLVGNVDRPYLYQLIEKVEPLIQKKVRVGVFGKGEFSEGMMVGGKWMKMME</sequence>
<keyword evidence="2" id="KW-1185">Reference proteome</keyword>
<dbReference type="Gene3D" id="1.10.10.10">
    <property type="entry name" value="Winged helix-like DNA-binding domain superfamily/Winged helix DNA-binding domain"/>
    <property type="match status" value="1"/>
</dbReference>
<protein>
    <submittedName>
        <fullName evidence="1">ArsR family transcriptional regulator</fullName>
    </submittedName>
</protein>
<comment type="caution">
    <text evidence="1">The sequence shown here is derived from an EMBL/GenBank/DDBJ whole genome shotgun (WGS) entry which is preliminary data.</text>
</comment>
<dbReference type="InterPro" id="IPR036390">
    <property type="entry name" value="WH_DNA-bd_sf"/>
</dbReference>
<evidence type="ECO:0000313" key="2">
    <source>
        <dbReference type="Proteomes" id="UP001249959"/>
    </source>
</evidence>
<proteinExistence type="predicted"/>
<reference evidence="1 2" key="1">
    <citation type="submission" date="2023-09" db="EMBL/GenBank/DDBJ databases">
        <title>Aquirufa genomes.</title>
        <authorList>
            <person name="Pitt A."/>
        </authorList>
    </citation>
    <scope>NUCLEOTIDE SEQUENCE [LARGE SCALE GENOMIC DNA]</scope>
    <source>
        <strain evidence="1 2">LEOWEIH-7C</strain>
    </source>
</reference>
<dbReference type="InterPro" id="IPR036388">
    <property type="entry name" value="WH-like_DNA-bd_sf"/>
</dbReference>